<feature type="domain" description="HTH cro/C1-type" evidence="1">
    <location>
        <begin position="11"/>
        <end position="72"/>
    </location>
</feature>
<dbReference type="Proteomes" id="UP000465622">
    <property type="component" value="Chromosome"/>
</dbReference>
<dbReference type="SUPFAM" id="SSF47413">
    <property type="entry name" value="lambda repressor-like DNA-binding domains"/>
    <property type="match status" value="1"/>
</dbReference>
<name>A0ABM7HSW6_MYCME</name>
<proteinExistence type="predicted"/>
<gene>
    <name evidence="2" type="ORF">MMAGJ_29300</name>
</gene>
<dbReference type="CDD" id="cd00093">
    <property type="entry name" value="HTH_XRE"/>
    <property type="match status" value="1"/>
</dbReference>
<sequence>MTPAQRLGVLLSDLRTQRGLTQEQVADAAGISRNHLQLLESGLGNRDGSPANPRLSTLQGLATVLGTDVPALVTAAFTDDHGTMSIDSRNAELFSE</sequence>
<dbReference type="RefSeq" id="WP_081812484.1">
    <property type="nucleotide sequence ID" value="NZ_AP022567.1"/>
</dbReference>
<dbReference type="Pfam" id="PF13560">
    <property type="entry name" value="HTH_31"/>
    <property type="match status" value="1"/>
</dbReference>
<dbReference type="InterPro" id="IPR010982">
    <property type="entry name" value="Lambda_DNA-bd_dom_sf"/>
</dbReference>
<reference evidence="2 3" key="1">
    <citation type="journal article" date="2019" name="Emerg. Microbes Infect.">
        <title>Comprehensive subspecies identification of 175 nontuberculous mycobacteria species based on 7547 genomic profiles.</title>
        <authorList>
            <person name="Matsumoto Y."/>
            <person name="Kinjo T."/>
            <person name="Motooka D."/>
            <person name="Nabeya D."/>
            <person name="Jung N."/>
            <person name="Uechi K."/>
            <person name="Horii T."/>
            <person name="Iida T."/>
            <person name="Fujita J."/>
            <person name="Nakamura S."/>
        </authorList>
    </citation>
    <scope>NUCLEOTIDE SEQUENCE [LARGE SCALE GENOMIC DNA]</scope>
    <source>
        <strain evidence="2 3">JCM 12375</strain>
    </source>
</reference>
<evidence type="ECO:0000259" key="1">
    <source>
        <dbReference type="PROSITE" id="PS50943"/>
    </source>
</evidence>
<accession>A0ABM7HSW6</accession>
<evidence type="ECO:0000313" key="2">
    <source>
        <dbReference type="EMBL" id="BBX33648.1"/>
    </source>
</evidence>
<organism evidence="2 3">
    <name type="scientific">Mycolicibacterium mageritense</name>
    <name type="common">Mycobacterium mageritense</name>
    <dbReference type="NCBI Taxonomy" id="53462"/>
    <lineage>
        <taxon>Bacteria</taxon>
        <taxon>Bacillati</taxon>
        <taxon>Actinomycetota</taxon>
        <taxon>Actinomycetes</taxon>
        <taxon>Mycobacteriales</taxon>
        <taxon>Mycobacteriaceae</taxon>
        <taxon>Mycolicibacterium</taxon>
    </lineage>
</organism>
<dbReference type="PROSITE" id="PS50943">
    <property type="entry name" value="HTH_CROC1"/>
    <property type="match status" value="1"/>
</dbReference>
<dbReference type="SMART" id="SM00530">
    <property type="entry name" value="HTH_XRE"/>
    <property type="match status" value="1"/>
</dbReference>
<dbReference type="InterPro" id="IPR001387">
    <property type="entry name" value="Cro/C1-type_HTH"/>
</dbReference>
<dbReference type="Gene3D" id="1.10.260.40">
    <property type="entry name" value="lambda repressor-like DNA-binding domains"/>
    <property type="match status" value="1"/>
</dbReference>
<keyword evidence="3" id="KW-1185">Reference proteome</keyword>
<protein>
    <recommendedName>
        <fullName evidence="1">HTH cro/C1-type domain-containing protein</fullName>
    </recommendedName>
</protein>
<evidence type="ECO:0000313" key="3">
    <source>
        <dbReference type="Proteomes" id="UP000465622"/>
    </source>
</evidence>
<dbReference type="EMBL" id="AP022567">
    <property type="protein sequence ID" value="BBX33648.1"/>
    <property type="molecule type" value="Genomic_DNA"/>
</dbReference>